<organism evidence="1">
    <name type="scientific">Anguilla anguilla</name>
    <name type="common">European freshwater eel</name>
    <name type="synonym">Muraena anguilla</name>
    <dbReference type="NCBI Taxonomy" id="7936"/>
    <lineage>
        <taxon>Eukaryota</taxon>
        <taxon>Metazoa</taxon>
        <taxon>Chordata</taxon>
        <taxon>Craniata</taxon>
        <taxon>Vertebrata</taxon>
        <taxon>Euteleostomi</taxon>
        <taxon>Actinopterygii</taxon>
        <taxon>Neopterygii</taxon>
        <taxon>Teleostei</taxon>
        <taxon>Anguilliformes</taxon>
        <taxon>Anguillidae</taxon>
        <taxon>Anguilla</taxon>
    </lineage>
</organism>
<accession>A0A0E9WP71</accession>
<dbReference type="AlphaFoldDB" id="A0A0E9WP71"/>
<sequence>MVFYFCTQFCSTHTLTAKKAKETKTHDKNTLKYEISTNPIILTSTKQVLYIYSNIAYQNHYHNIYIFLGIKLQRMAGVFRRASKSLKRIDCQPTHSTVDTFSFFYLQLTY</sequence>
<protein>
    <submittedName>
        <fullName evidence="1">Uncharacterized protein</fullName>
    </submittedName>
</protein>
<evidence type="ECO:0000313" key="1">
    <source>
        <dbReference type="EMBL" id="JAH91350.1"/>
    </source>
</evidence>
<dbReference type="EMBL" id="GBXM01017227">
    <property type="protein sequence ID" value="JAH91350.1"/>
    <property type="molecule type" value="Transcribed_RNA"/>
</dbReference>
<reference evidence="1" key="1">
    <citation type="submission" date="2014-11" db="EMBL/GenBank/DDBJ databases">
        <authorList>
            <person name="Amaro Gonzalez C."/>
        </authorList>
    </citation>
    <scope>NUCLEOTIDE SEQUENCE</scope>
</reference>
<proteinExistence type="predicted"/>
<name>A0A0E9WP71_ANGAN</name>
<reference evidence="1" key="2">
    <citation type="journal article" date="2015" name="Fish Shellfish Immunol.">
        <title>Early steps in the European eel (Anguilla anguilla)-Vibrio vulnificus interaction in the gills: Role of the RtxA13 toxin.</title>
        <authorList>
            <person name="Callol A."/>
            <person name="Pajuelo D."/>
            <person name="Ebbesson L."/>
            <person name="Teles M."/>
            <person name="MacKenzie S."/>
            <person name="Amaro C."/>
        </authorList>
    </citation>
    <scope>NUCLEOTIDE SEQUENCE</scope>
</reference>